<dbReference type="AlphaFoldDB" id="A0AAV8BZM0"/>
<organism evidence="9 10">
    <name type="scientific">Rhynchospora pubera</name>
    <dbReference type="NCBI Taxonomy" id="906938"/>
    <lineage>
        <taxon>Eukaryota</taxon>
        <taxon>Viridiplantae</taxon>
        <taxon>Streptophyta</taxon>
        <taxon>Embryophyta</taxon>
        <taxon>Tracheophyta</taxon>
        <taxon>Spermatophyta</taxon>
        <taxon>Magnoliopsida</taxon>
        <taxon>Liliopsida</taxon>
        <taxon>Poales</taxon>
        <taxon>Cyperaceae</taxon>
        <taxon>Cyperoideae</taxon>
        <taxon>Rhynchosporeae</taxon>
        <taxon>Rhynchospora</taxon>
    </lineage>
</organism>
<dbReference type="InterPro" id="IPR022379">
    <property type="entry name" value="11S_seedstore_CS"/>
</dbReference>
<evidence type="ECO:0000256" key="7">
    <source>
        <dbReference type="RuleBase" id="RU003681"/>
    </source>
</evidence>
<dbReference type="Proteomes" id="UP001140206">
    <property type="component" value="Chromosome 5"/>
</dbReference>
<feature type="signal peptide" evidence="7">
    <location>
        <begin position="1"/>
        <end position="24"/>
    </location>
</feature>
<dbReference type="InterPro" id="IPR050253">
    <property type="entry name" value="Seed_Storage-Functional"/>
</dbReference>
<evidence type="ECO:0000256" key="2">
    <source>
        <dbReference type="ARBA" id="ARBA00011818"/>
    </source>
</evidence>
<evidence type="ECO:0000313" key="10">
    <source>
        <dbReference type="Proteomes" id="UP001140206"/>
    </source>
</evidence>
<accession>A0AAV8BZM0</accession>
<comment type="caution">
    <text evidence="9">The sequence shown here is derived from an EMBL/GenBank/DDBJ whole genome shotgun (WGS) entry which is preliminary data.</text>
</comment>
<dbReference type="InterPro" id="IPR006045">
    <property type="entry name" value="Cupin_1"/>
</dbReference>
<dbReference type="PRINTS" id="PR00439">
    <property type="entry name" value="11SGLOBULIN"/>
</dbReference>
<dbReference type="EMBL" id="JAMFTS010000005">
    <property type="protein sequence ID" value="KAJ4747722.1"/>
    <property type="molecule type" value="Genomic_DNA"/>
</dbReference>
<keyword evidence="10" id="KW-1185">Reference proteome</keyword>
<gene>
    <name evidence="9" type="ORF">LUZ62_082127</name>
</gene>
<dbReference type="GO" id="GO:0045735">
    <property type="term" value="F:nutrient reservoir activity"/>
    <property type="evidence" value="ECO:0007669"/>
    <property type="project" value="UniProtKB-KW"/>
</dbReference>
<dbReference type="PANTHER" id="PTHR31189">
    <property type="entry name" value="OS03G0336100 PROTEIN-RELATED"/>
    <property type="match status" value="1"/>
</dbReference>
<evidence type="ECO:0000256" key="3">
    <source>
        <dbReference type="ARBA" id="ARBA00022729"/>
    </source>
</evidence>
<dbReference type="InterPro" id="IPR006044">
    <property type="entry name" value="11S_seedstore_pln"/>
</dbReference>
<proteinExistence type="inferred from homology"/>
<comment type="similarity">
    <text evidence="1 7">Belongs to the 11S seed storage protein (globulins) family.</text>
</comment>
<feature type="chain" id="PRO_5043111100" evidence="7">
    <location>
        <begin position="25"/>
        <end position="510"/>
    </location>
</feature>
<dbReference type="InterPro" id="IPR014710">
    <property type="entry name" value="RmlC-like_jellyroll"/>
</dbReference>
<protein>
    <submittedName>
        <fullName evidence="9">Glutelin type-B 5</fullName>
    </submittedName>
</protein>
<dbReference type="CDD" id="cd02242">
    <property type="entry name" value="cupin_11S_legumin_N"/>
    <property type="match status" value="1"/>
</dbReference>
<keyword evidence="5 7" id="KW-0708">Seed storage protein</keyword>
<dbReference type="CDD" id="cd02243">
    <property type="entry name" value="cupin_11S_legumin_C"/>
    <property type="match status" value="1"/>
</dbReference>
<dbReference type="PANTHER" id="PTHR31189:SF35">
    <property type="entry name" value="12S SEED STORAGE PROTEIN CRB"/>
    <property type="match status" value="1"/>
</dbReference>
<dbReference type="FunFam" id="2.60.120.10:FF:000073">
    <property type="entry name" value="Glycinin G1"/>
    <property type="match status" value="1"/>
</dbReference>
<dbReference type="Pfam" id="PF00190">
    <property type="entry name" value="Cupin_1"/>
    <property type="match status" value="2"/>
</dbReference>
<feature type="domain" description="Cupin type-1" evidence="8">
    <location>
        <begin position="314"/>
        <end position="464"/>
    </location>
</feature>
<sequence length="510" mass="58040">MAFSTTTIISSLLCFLVLHHSCTAQLSFGGQSSWQSPRGFGYGQRACRFENLQALEPSRRVQHEAGITEYYDENNEQLRCAGLSVRRHTIEPRGLRLPAYSNAPSLVYIKQGRCLMGVVYPGCPETYQSFQQQFEQSRQEGLAQGQKPRDEHQKVQRVREGDIVALPAGVTHWFYNNGDIPVVAVTVSDVSNNANQLEPRRREFLLAGRHQRGGQSYEIEQQTGNILTGFDTQFLAEALGVNQELARRLQSLNDERGEIVHVPQGLQLLRPLRSQEQLLQQQEEEFQGERYQGEWRGNYTNGLDENFCTMRIKENINDPSRADIYNPRSGRKTILNNQKLPILNNVQMSANRIVLKKNAILALHWNINAHSLVYVTGGRGRVQIVNHQGKTVFDGQLRQKQILLVPQNYAVLKKADQQQQFEYVSFKTNPNAMVSKINGKASIIRALPLDVLRASYRITIEQARRLKNSRREEMSLFAPRFQRSTSEEAASEYDPEFQGNPDVTLAQVVN</sequence>
<feature type="domain" description="Cupin type-1" evidence="8">
    <location>
        <begin position="50"/>
        <end position="247"/>
    </location>
</feature>
<evidence type="ECO:0000259" key="8">
    <source>
        <dbReference type="SMART" id="SM00835"/>
    </source>
</evidence>
<evidence type="ECO:0000313" key="9">
    <source>
        <dbReference type="EMBL" id="KAJ4747722.1"/>
    </source>
</evidence>
<keyword evidence="4 7" id="KW-0758">Storage protein</keyword>
<name>A0AAV8BZM0_9POAL</name>
<dbReference type="Gene3D" id="2.60.120.10">
    <property type="entry name" value="Jelly Rolls"/>
    <property type="match status" value="2"/>
</dbReference>
<evidence type="ECO:0000256" key="5">
    <source>
        <dbReference type="ARBA" id="ARBA00023129"/>
    </source>
</evidence>
<dbReference type="PROSITE" id="PS00305">
    <property type="entry name" value="11S_SEED_STORAGE"/>
    <property type="match status" value="1"/>
</dbReference>
<evidence type="ECO:0000256" key="6">
    <source>
        <dbReference type="ARBA" id="ARBA00023157"/>
    </source>
</evidence>
<evidence type="ECO:0000256" key="1">
    <source>
        <dbReference type="ARBA" id="ARBA00007178"/>
    </source>
</evidence>
<keyword evidence="3 7" id="KW-0732">Signal</keyword>
<dbReference type="SUPFAM" id="SSF51182">
    <property type="entry name" value="RmlC-like cupins"/>
    <property type="match status" value="1"/>
</dbReference>
<reference evidence="9" key="1">
    <citation type="submission" date="2022-08" db="EMBL/GenBank/DDBJ databases">
        <authorList>
            <person name="Marques A."/>
        </authorList>
    </citation>
    <scope>NUCLEOTIDE SEQUENCE</scope>
    <source>
        <strain evidence="9">RhyPub2mFocal</strain>
        <tissue evidence="9">Leaves</tissue>
    </source>
</reference>
<dbReference type="GO" id="GO:0048316">
    <property type="term" value="P:seed development"/>
    <property type="evidence" value="ECO:0007669"/>
    <property type="project" value="UniProtKB-ARBA"/>
</dbReference>
<dbReference type="SMART" id="SM00835">
    <property type="entry name" value="Cupin_1"/>
    <property type="match status" value="2"/>
</dbReference>
<evidence type="ECO:0000256" key="4">
    <source>
        <dbReference type="ARBA" id="ARBA00022761"/>
    </source>
</evidence>
<comment type="function">
    <text evidence="7">Seed storage protein.</text>
</comment>
<comment type="subunit">
    <text evidence="2 7">Hexamer; each subunit is composed of an acidic and a basic chain derived from a single precursor and linked by a disulfide bond.</text>
</comment>
<keyword evidence="6 7" id="KW-1015">Disulfide bond</keyword>
<dbReference type="InterPro" id="IPR011051">
    <property type="entry name" value="RmlC_Cupin_sf"/>
</dbReference>